<feature type="region of interest" description="Disordered" evidence="1">
    <location>
        <begin position="55"/>
        <end position="281"/>
    </location>
</feature>
<feature type="compositionally biased region" description="Basic and acidic residues" evidence="1">
    <location>
        <begin position="153"/>
        <end position="165"/>
    </location>
</feature>
<feature type="compositionally biased region" description="Polar residues" evidence="1">
    <location>
        <begin position="87"/>
        <end position="133"/>
    </location>
</feature>
<comment type="caution">
    <text evidence="3">The sequence shown here is derived from an EMBL/GenBank/DDBJ whole genome shotgun (WGS) entry which is preliminary data.</text>
</comment>
<feature type="signal peptide" evidence="2">
    <location>
        <begin position="1"/>
        <end position="24"/>
    </location>
</feature>
<sequence length="429" mass="46407">MNIYTSLCMMILLVLVAILTSTQAGNHNRIPSHGNMVDLVREKRQSHPDITQVRLTVEPSGPQQPSLTGPDSPPSFSQGFTRGSPPSFRSNTQGFTQDSPTGFGSRNKSPGFTRDSSTGFTRDKSQGFSQDSPSGFGRDISPEFTRDSSSGFTRDKAPNSSKDKSPGLVRDNSPGFNRDKSQGFIRDTSPALIQDSFSGFNRDKTQSFTPSGLVRDTSPGFINDKSQSLTRDSSSGFNRDTSSTFTRDSSAGFTRESSPTFTRDSYTISESDPSPPLASDDISSSQVLVDYLTPPAIDAPIGDLSSDFSSPNSGTPSTTQSPSTLPPQNPKDGKWELGFDASDLLVVPPLSVNPSSQYDTLKVDDLNTPPEVITAPPPLEQDGSASELFGKTFNKDSYELADSYDNRPVYSFVKTDPDGHFKWGVRIGH</sequence>
<proteinExistence type="predicted"/>
<gene>
    <name evidence="3" type="ORF">O3M35_011797</name>
</gene>
<feature type="compositionally biased region" description="Low complexity" evidence="1">
    <location>
        <begin position="309"/>
        <end position="323"/>
    </location>
</feature>
<feature type="chain" id="PRO_5043452403" evidence="2">
    <location>
        <begin position="25"/>
        <end position="429"/>
    </location>
</feature>
<dbReference type="AlphaFoldDB" id="A0AAW1CXJ2"/>
<keyword evidence="4" id="KW-1185">Reference proteome</keyword>
<dbReference type="EMBL" id="JAPXFL010000008">
    <property type="protein sequence ID" value="KAK9503171.1"/>
    <property type="molecule type" value="Genomic_DNA"/>
</dbReference>
<accession>A0AAW1CXJ2</accession>
<reference evidence="3 4" key="1">
    <citation type="submission" date="2022-12" db="EMBL/GenBank/DDBJ databases">
        <title>Chromosome-level genome assembly of true bugs.</title>
        <authorList>
            <person name="Ma L."/>
            <person name="Li H."/>
        </authorList>
    </citation>
    <scope>NUCLEOTIDE SEQUENCE [LARGE SCALE GENOMIC DNA]</scope>
    <source>
        <strain evidence="3">Lab_2022b</strain>
    </source>
</reference>
<evidence type="ECO:0000313" key="3">
    <source>
        <dbReference type="EMBL" id="KAK9503171.1"/>
    </source>
</evidence>
<evidence type="ECO:0000313" key="4">
    <source>
        <dbReference type="Proteomes" id="UP001461498"/>
    </source>
</evidence>
<feature type="compositionally biased region" description="Polar residues" evidence="1">
    <location>
        <begin position="251"/>
        <end position="272"/>
    </location>
</feature>
<evidence type="ECO:0000256" key="1">
    <source>
        <dbReference type="SAM" id="MobiDB-lite"/>
    </source>
</evidence>
<evidence type="ECO:0000256" key="2">
    <source>
        <dbReference type="SAM" id="SignalP"/>
    </source>
</evidence>
<keyword evidence="2" id="KW-0732">Signal</keyword>
<organism evidence="3 4">
    <name type="scientific">Rhynocoris fuscipes</name>
    <dbReference type="NCBI Taxonomy" id="488301"/>
    <lineage>
        <taxon>Eukaryota</taxon>
        <taxon>Metazoa</taxon>
        <taxon>Ecdysozoa</taxon>
        <taxon>Arthropoda</taxon>
        <taxon>Hexapoda</taxon>
        <taxon>Insecta</taxon>
        <taxon>Pterygota</taxon>
        <taxon>Neoptera</taxon>
        <taxon>Paraneoptera</taxon>
        <taxon>Hemiptera</taxon>
        <taxon>Heteroptera</taxon>
        <taxon>Panheteroptera</taxon>
        <taxon>Cimicomorpha</taxon>
        <taxon>Reduviidae</taxon>
        <taxon>Harpactorinae</taxon>
        <taxon>Harpactorini</taxon>
        <taxon>Rhynocoris</taxon>
    </lineage>
</organism>
<feature type="compositionally biased region" description="Polar residues" evidence="1">
    <location>
        <begin position="61"/>
        <end position="81"/>
    </location>
</feature>
<protein>
    <submittedName>
        <fullName evidence="3">Uncharacterized protein</fullName>
    </submittedName>
</protein>
<name>A0AAW1CXJ2_9HEMI</name>
<dbReference type="Proteomes" id="UP001461498">
    <property type="component" value="Unassembled WGS sequence"/>
</dbReference>
<feature type="compositionally biased region" description="Low complexity" evidence="1">
    <location>
        <begin position="239"/>
        <end position="250"/>
    </location>
</feature>
<feature type="region of interest" description="Disordered" evidence="1">
    <location>
        <begin position="300"/>
        <end position="336"/>
    </location>
</feature>
<feature type="compositionally biased region" description="Polar residues" evidence="1">
    <location>
        <begin position="224"/>
        <end position="238"/>
    </location>
</feature>